<dbReference type="Gene3D" id="3.10.450.50">
    <property type="match status" value="1"/>
</dbReference>
<feature type="domain" description="SnoaL-like" evidence="1">
    <location>
        <begin position="32"/>
        <end position="126"/>
    </location>
</feature>
<keyword evidence="3" id="KW-1185">Reference proteome</keyword>
<sequence length="148" mass="16241">MTVEHLEDFAALDPFFGVIEEGLAGHAEGEHFFDLLAEDLVTEFVVTVPGYPKRVDGREALAELYRGYGDAIVLEGAGDLAVHHDREKSVVTLEYSVRGRIVKTGRPYENRFVSIVTLANGKVVHWRDYLDSLAVIQALGEAVPVSGS</sequence>
<dbReference type="KEGG" id="acab:QRX50_41015"/>
<dbReference type="SUPFAM" id="SSF54427">
    <property type="entry name" value="NTF2-like"/>
    <property type="match status" value="1"/>
</dbReference>
<name>A0A9Y2ICT8_9PSEU</name>
<reference evidence="2 3" key="1">
    <citation type="submission" date="2023-06" db="EMBL/GenBank/DDBJ databases">
        <authorList>
            <person name="Oyuntsetseg B."/>
            <person name="Kim S.B."/>
        </authorList>
    </citation>
    <scope>NUCLEOTIDE SEQUENCE [LARGE SCALE GENOMIC DNA]</scope>
    <source>
        <strain evidence="2 3">2-15</strain>
    </source>
</reference>
<dbReference type="InterPro" id="IPR032710">
    <property type="entry name" value="NTF2-like_dom_sf"/>
</dbReference>
<dbReference type="Proteomes" id="UP001236014">
    <property type="component" value="Chromosome"/>
</dbReference>
<protein>
    <submittedName>
        <fullName evidence="2">Nuclear transport factor 2 family protein</fullName>
    </submittedName>
</protein>
<dbReference type="Pfam" id="PF12680">
    <property type="entry name" value="SnoaL_2"/>
    <property type="match status" value="1"/>
</dbReference>
<dbReference type="RefSeq" id="WP_285968461.1">
    <property type="nucleotide sequence ID" value="NZ_CP127294.1"/>
</dbReference>
<accession>A0A9Y2ICT8</accession>
<proteinExistence type="predicted"/>
<evidence type="ECO:0000313" key="3">
    <source>
        <dbReference type="Proteomes" id="UP001236014"/>
    </source>
</evidence>
<evidence type="ECO:0000313" key="2">
    <source>
        <dbReference type="EMBL" id="WIX77722.1"/>
    </source>
</evidence>
<gene>
    <name evidence="2" type="ORF">QRX50_41015</name>
</gene>
<organism evidence="2 3">
    <name type="scientific">Amycolatopsis carbonis</name>
    <dbReference type="NCBI Taxonomy" id="715471"/>
    <lineage>
        <taxon>Bacteria</taxon>
        <taxon>Bacillati</taxon>
        <taxon>Actinomycetota</taxon>
        <taxon>Actinomycetes</taxon>
        <taxon>Pseudonocardiales</taxon>
        <taxon>Pseudonocardiaceae</taxon>
        <taxon>Amycolatopsis</taxon>
    </lineage>
</organism>
<evidence type="ECO:0000259" key="1">
    <source>
        <dbReference type="Pfam" id="PF12680"/>
    </source>
</evidence>
<dbReference type="AlphaFoldDB" id="A0A9Y2ICT8"/>
<dbReference type="EMBL" id="CP127294">
    <property type="protein sequence ID" value="WIX77722.1"/>
    <property type="molecule type" value="Genomic_DNA"/>
</dbReference>
<dbReference type="InterPro" id="IPR037401">
    <property type="entry name" value="SnoaL-like"/>
</dbReference>